<dbReference type="STRING" id="178355.SAMN04488062_11541"/>
<dbReference type="FunFam" id="3.40.50.1820:FF:000042">
    <property type="entry name" value="probable strigolactone esterase DAD2"/>
    <property type="match status" value="1"/>
</dbReference>
<dbReference type="Proteomes" id="UP000199274">
    <property type="component" value="Unassembled WGS sequence"/>
</dbReference>
<organism evidence="4 5">
    <name type="scientific">Flavobacterium omnivorum</name>
    <dbReference type="NCBI Taxonomy" id="178355"/>
    <lineage>
        <taxon>Bacteria</taxon>
        <taxon>Pseudomonadati</taxon>
        <taxon>Bacteroidota</taxon>
        <taxon>Flavobacteriia</taxon>
        <taxon>Flavobacteriales</taxon>
        <taxon>Flavobacteriaceae</taxon>
        <taxon>Flavobacterium</taxon>
    </lineage>
</organism>
<evidence type="ECO:0000259" key="3">
    <source>
        <dbReference type="Pfam" id="PF00561"/>
    </source>
</evidence>
<dbReference type="Gene3D" id="3.40.50.1820">
    <property type="entry name" value="alpha/beta hydrolase"/>
    <property type="match status" value="1"/>
</dbReference>
<dbReference type="Pfam" id="PF00561">
    <property type="entry name" value="Abhydrolase_1"/>
    <property type="match status" value="1"/>
</dbReference>
<dbReference type="AlphaFoldDB" id="A0A1G8FHK0"/>
<dbReference type="PANTHER" id="PTHR43039">
    <property type="entry name" value="ESTERASE-RELATED"/>
    <property type="match status" value="1"/>
</dbReference>
<dbReference type="InterPro" id="IPR029058">
    <property type="entry name" value="AB_hydrolase_fold"/>
</dbReference>
<accession>A0A1G8FHK0</accession>
<evidence type="ECO:0000313" key="4">
    <source>
        <dbReference type="EMBL" id="SDH81562.1"/>
    </source>
</evidence>
<dbReference type="EMBL" id="FNDB01000015">
    <property type="protein sequence ID" value="SDH81562.1"/>
    <property type="molecule type" value="Genomic_DNA"/>
</dbReference>
<gene>
    <name evidence="4" type="ORF">SAMN04488062_11541</name>
</gene>
<comment type="similarity">
    <text evidence="1">Belongs to the AB hydrolase superfamily.</text>
</comment>
<keyword evidence="2" id="KW-0378">Hydrolase</keyword>
<feature type="domain" description="AB hydrolase-1" evidence="3">
    <location>
        <begin position="23"/>
        <end position="254"/>
    </location>
</feature>
<reference evidence="5" key="1">
    <citation type="submission" date="2016-10" db="EMBL/GenBank/DDBJ databases">
        <authorList>
            <person name="Varghese N."/>
            <person name="Submissions S."/>
        </authorList>
    </citation>
    <scope>NUCLEOTIDE SEQUENCE [LARGE SCALE GENOMIC DNA]</scope>
    <source>
        <strain evidence="5">CGMCC 1.2747</strain>
    </source>
</reference>
<evidence type="ECO:0000256" key="2">
    <source>
        <dbReference type="ARBA" id="ARBA00022801"/>
    </source>
</evidence>
<dbReference type="PRINTS" id="PR00111">
    <property type="entry name" value="ABHYDROLASE"/>
</dbReference>
<keyword evidence="5" id="KW-1185">Reference proteome</keyword>
<sequence length="273" mass="30577">MDIPMTSIIKRNNVKILGKGTQPMLFAHGYGCDQNMWRYIYPAFEEDYKIVLFDHTGAGNSDESQYSFEKYNTLEGYSEDLLEICEELDLQDVILVAHSVSSMIGVLAAIRNPERFLKLILIGPSPRYINDEGYFGGFNHEDIVELMEALDSNYLGWSAQMAPVIMGNGERPELGEELTNSFCSTNPVIAKHFAQVTFLSDNRIDLNAVKVPALVVQCSQDIIAPKEVGEYVHKNLQNSSFRLLNATGHCPNLSAPDETIKVMKEFLVQSSNP</sequence>
<evidence type="ECO:0000256" key="1">
    <source>
        <dbReference type="ARBA" id="ARBA00008645"/>
    </source>
</evidence>
<dbReference type="InterPro" id="IPR000073">
    <property type="entry name" value="AB_hydrolase_1"/>
</dbReference>
<evidence type="ECO:0000313" key="5">
    <source>
        <dbReference type="Proteomes" id="UP000199274"/>
    </source>
</evidence>
<name>A0A1G8FHK0_9FLAO</name>
<proteinExistence type="inferred from homology"/>
<dbReference type="SUPFAM" id="SSF53474">
    <property type="entry name" value="alpha/beta-Hydrolases"/>
    <property type="match status" value="1"/>
</dbReference>
<dbReference type="GO" id="GO:0016787">
    <property type="term" value="F:hydrolase activity"/>
    <property type="evidence" value="ECO:0007669"/>
    <property type="project" value="UniProtKB-KW"/>
</dbReference>
<protein>
    <submittedName>
        <fullName evidence="4">Pimeloyl-ACP methyl ester carboxylesterase</fullName>
    </submittedName>
</protein>